<protein>
    <submittedName>
        <fullName evidence="3">Porin</fullName>
    </submittedName>
</protein>
<dbReference type="Proteomes" id="UP001169823">
    <property type="component" value="Unassembled WGS sequence"/>
</dbReference>
<dbReference type="Pfam" id="PF13609">
    <property type="entry name" value="Porin_4"/>
    <property type="match status" value="1"/>
</dbReference>
<dbReference type="GO" id="GO:0016020">
    <property type="term" value="C:membrane"/>
    <property type="evidence" value="ECO:0007669"/>
    <property type="project" value="InterPro"/>
</dbReference>
<dbReference type="Gene3D" id="2.40.160.10">
    <property type="entry name" value="Porin"/>
    <property type="match status" value="1"/>
</dbReference>
<dbReference type="InterPro" id="IPR033900">
    <property type="entry name" value="Gram_neg_porin_domain"/>
</dbReference>
<name>A0AAW7XTH7_9RHOB</name>
<accession>A0AAW7XTH7</accession>
<dbReference type="SUPFAM" id="SSF56935">
    <property type="entry name" value="Porins"/>
    <property type="match status" value="2"/>
</dbReference>
<comment type="caution">
    <text evidence="3">The sequence shown here is derived from an EMBL/GenBank/DDBJ whole genome shotgun (WGS) entry which is preliminary data.</text>
</comment>
<feature type="signal peptide" evidence="1">
    <location>
        <begin position="1"/>
        <end position="20"/>
    </location>
</feature>
<feature type="domain" description="Porin" evidence="2">
    <location>
        <begin position="8"/>
        <end position="300"/>
    </location>
</feature>
<gene>
    <name evidence="3" type="ORF">Q4494_11435</name>
</gene>
<keyword evidence="1" id="KW-0732">Signal</keyword>
<proteinExistence type="predicted"/>
<evidence type="ECO:0000313" key="3">
    <source>
        <dbReference type="EMBL" id="MDO6457693.1"/>
    </source>
</evidence>
<dbReference type="InterPro" id="IPR023614">
    <property type="entry name" value="Porin_dom_sf"/>
</dbReference>
<evidence type="ECO:0000259" key="2">
    <source>
        <dbReference type="Pfam" id="PF13609"/>
    </source>
</evidence>
<evidence type="ECO:0000256" key="1">
    <source>
        <dbReference type="SAM" id="SignalP"/>
    </source>
</evidence>
<reference evidence="3" key="1">
    <citation type="submission" date="2023-07" db="EMBL/GenBank/DDBJ databases">
        <title>Genome content predicts the carbon catabolic preferences of heterotrophic bacteria.</title>
        <authorList>
            <person name="Gralka M."/>
        </authorList>
    </citation>
    <scope>NUCLEOTIDE SEQUENCE</scope>
    <source>
        <strain evidence="3">I2M02</strain>
    </source>
</reference>
<dbReference type="EMBL" id="JAUOPJ010000009">
    <property type="protein sequence ID" value="MDO6457693.1"/>
    <property type="molecule type" value="Genomic_DNA"/>
</dbReference>
<evidence type="ECO:0000313" key="4">
    <source>
        <dbReference type="Proteomes" id="UP001169823"/>
    </source>
</evidence>
<dbReference type="RefSeq" id="WP_303483418.1">
    <property type="nucleotide sequence ID" value="NZ_JAUOPJ010000009.1"/>
</dbReference>
<dbReference type="GO" id="GO:0015288">
    <property type="term" value="F:porin activity"/>
    <property type="evidence" value="ECO:0007669"/>
    <property type="project" value="InterPro"/>
</dbReference>
<sequence length="410" mass="42651">MKNILLSSAAIALLAGAASAEVTWSGDAEIGYNDDVEDGFYYDAGLYVNLSQELNNGWTASASLDVDLESSSDDTFSMGDVDTSDWVLSISNDMFSLSFGDVDTAYASFSGVSALYDNDIFAPNDGADDYEDMYVTGVDSDGDDITDGATAGILLTATYGDFSAAASGIVIDEFTFDGTYYTADDKSNGDIEYGQLVLAYDFGMFDAALLYAEDVAFDTSGAGLGSDTGEDDMVVLSLGAALAGADFGFSYMDYDAGVTGFGLDVSYPVGPVTLGAYYVSYDFDGGSSEDDAYGVSVDYADGPITVAAYYETVLGEDEYAIEGAYDFGMGLVVTAGYIDGDDDGSTGSFGDDDDFAAYIVAEYDLGGGASFLASYADANSVAAESTDDIDTGVGGYELNSGTTLALSFEF</sequence>
<feature type="chain" id="PRO_5043970107" evidence="1">
    <location>
        <begin position="21"/>
        <end position="410"/>
    </location>
</feature>
<dbReference type="AlphaFoldDB" id="A0AAW7XTH7"/>
<organism evidence="3 4">
    <name type="scientific">Celeribacter halophilus</name>
    <dbReference type="NCBI Taxonomy" id="576117"/>
    <lineage>
        <taxon>Bacteria</taxon>
        <taxon>Pseudomonadati</taxon>
        <taxon>Pseudomonadota</taxon>
        <taxon>Alphaproteobacteria</taxon>
        <taxon>Rhodobacterales</taxon>
        <taxon>Roseobacteraceae</taxon>
        <taxon>Celeribacter</taxon>
    </lineage>
</organism>